<gene>
    <name evidence="2" type="ORF">SAMN04487783_1074</name>
</gene>
<sequence length="259" mass="26969">MPTTQQDSQPESSHHSAHDVQRAAGGAGLHAALTHGDSSVRLQAALTAGTYPDDSRLGALIARFGAEPDFYVRDMLTWAVTRHPATATLPLVEAELASPVAQARAQALHTLSKLGEPSSWPALEAALLHDADAEVARAAWRAAVTLVPAGEEARLAAHLIAELGRGDAEVQRSLSRALVELGDAAVPALEEAAAAGKERVRVHAVATLALLRDPDSSFAGHLEEATRAVIRRDAPQPVDTGAEPTPEDVHRPGSAVGAG</sequence>
<dbReference type="InterPro" id="IPR016024">
    <property type="entry name" value="ARM-type_fold"/>
</dbReference>
<protein>
    <recommendedName>
        <fullName evidence="4">HEAT repeat-containing protein</fullName>
    </recommendedName>
</protein>
<accession>A0AA94HLR6</accession>
<dbReference type="Gene3D" id="1.25.10.10">
    <property type="entry name" value="Leucine-rich Repeat Variant"/>
    <property type="match status" value="2"/>
</dbReference>
<name>A0AA94HLR6_9MICO</name>
<dbReference type="SUPFAM" id="SSF48371">
    <property type="entry name" value="ARM repeat"/>
    <property type="match status" value="1"/>
</dbReference>
<evidence type="ECO:0000313" key="3">
    <source>
        <dbReference type="Proteomes" id="UP000198506"/>
    </source>
</evidence>
<reference evidence="2 3" key="1">
    <citation type="submission" date="2016-10" db="EMBL/GenBank/DDBJ databases">
        <authorList>
            <person name="Varghese N."/>
            <person name="Submissions S."/>
        </authorList>
    </citation>
    <scope>NUCLEOTIDE SEQUENCE [LARGE SCALE GENOMIC DNA]</scope>
    <source>
        <strain evidence="2 3">IAM 15147</strain>
    </source>
</reference>
<dbReference type="RefSeq" id="WP_143103027.1">
    <property type="nucleotide sequence ID" value="NZ_FOZN01000002.1"/>
</dbReference>
<dbReference type="SMART" id="SM00567">
    <property type="entry name" value="EZ_HEAT"/>
    <property type="match status" value="3"/>
</dbReference>
<dbReference type="Proteomes" id="UP000198506">
    <property type="component" value="Unassembled WGS sequence"/>
</dbReference>
<dbReference type="EMBL" id="FOZN01000002">
    <property type="protein sequence ID" value="SFS08267.1"/>
    <property type="molecule type" value="Genomic_DNA"/>
</dbReference>
<evidence type="ECO:0000313" key="2">
    <source>
        <dbReference type="EMBL" id="SFS08267.1"/>
    </source>
</evidence>
<evidence type="ECO:0008006" key="4">
    <source>
        <dbReference type="Google" id="ProtNLM"/>
    </source>
</evidence>
<dbReference type="AlphaFoldDB" id="A0AA94HLR6"/>
<feature type="region of interest" description="Disordered" evidence="1">
    <location>
        <begin position="1"/>
        <end position="20"/>
    </location>
</feature>
<organism evidence="2 3">
    <name type="scientific">Agrococcus baldri</name>
    <dbReference type="NCBI Taxonomy" id="153730"/>
    <lineage>
        <taxon>Bacteria</taxon>
        <taxon>Bacillati</taxon>
        <taxon>Actinomycetota</taxon>
        <taxon>Actinomycetes</taxon>
        <taxon>Micrococcales</taxon>
        <taxon>Microbacteriaceae</taxon>
        <taxon>Agrococcus</taxon>
    </lineage>
</organism>
<keyword evidence="3" id="KW-1185">Reference proteome</keyword>
<feature type="compositionally biased region" description="Polar residues" evidence="1">
    <location>
        <begin position="1"/>
        <end position="11"/>
    </location>
</feature>
<dbReference type="InterPro" id="IPR011989">
    <property type="entry name" value="ARM-like"/>
</dbReference>
<dbReference type="Pfam" id="PF13646">
    <property type="entry name" value="HEAT_2"/>
    <property type="match status" value="1"/>
</dbReference>
<dbReference type="InterPro" id="IPR004155">
    <property type="entry name" value="PBS_lyase_HEAT"/>
</dbReference>
<evidence type="ECO:0000256" key="1">
    <source>
        <dbReference type="SAM" id="MobiDB-lite"/>
    </source>
</evidence>
<feature type="region of interest" description="Disordered" evidence="1">
    <location>
        <begin position="231"/>
        <end position="259"/>
    </location>
</feature>
<comment type="caution">
    <text evidence="2">The sequence shown here is derived from an EMBL/GenBank/DDBJ whole genome shotgun (WGS) entry which is preliminary data.</text>
</comment>
<proteinExistence type="predicted"/>